<proteinExistence type="inferred from homology"/>
<keyword evidence="3 5" id="KW-0378">Hydrolase</keyword>
<dbReference type="Proteomes" id="UP000812031">
    <property type="component" value="Unassembled WGS sequence"/>
</dbReference>
<sequence>MENSRNTISRAFWTVVLALQLTAVAGQRERKTADVKIDEAIRPYRVAISNADLKDLNERVLATKWPEKETVADQSQGAQLSKLQSLVQYWGTNYDWRKAEAKLNAYPQFITKIDGVDIHFIQVKSKHKNAMPLILSHGWPGSVFEFLKVIDPLTNPIAYGGKAEDAFDVIIPSLPGFGFSGKPTEAGWNVDRIAKAWVVLMNRLGYKTYVAQGGDWGAGIVNSMALQAPTGLLGIHSNLPATMPAEAGKALASGIAPEGFSAQERAAFDHLSKSIKEGNFTYKATMTARPQALGYGVTDSPVGLAAWILLHPGFSNWSYGADPKQSPTRDEVLDDISLYWLTNSATSASKIYWENRKIEIVSAGSMKTDQIKIPVAITVFPEDVFTSPETWARKAFKNLIYFHEVDRGGHFAAWEQPQLFTQELRAAFKPLR</sequence>
<keyword evidence="6" id="KW-1185">Reference proteome</keyword>
<dbReference type="PIRSF" id="PIRSF001112">
    <property type="entry name" value="Epoxide_hydrolase"/>
    <property type="match status" value="1"/>
</dbReference>
<comment type="similarity">
    <text evidence="1">Belongs to the peptidase S33 family.</text>
</comment>
<dbReference type="InterPro" id="IPR010497">
    <property type="entry name" value="Epoxide_hydro_N"/>
</dbReference>
<evidence type="ECO:0000256" key="3">
    <source>
        <dbReference type="ARBA" id="ARBA00022801"/>
    </source>
</evidence>
<evidence type="ECO:0000259" key="4">
    <source>
        <dbReference type="Pfam" id="PF06441"/>
    </source>
</evidence>
<gene>
    <name evidence="5" type="ORF">KZH69_14055</name>
</gene>
<dbReference type="Pfam" id="PF06441">
    <property type="entry name" value="EHN"/>
    <property type="match status" value="1"/>
</dbReference>
<dbReference type="EMBL" id="JAHWYN010000012">
    <property type="protein sequence ID" value="MBW4361612.1"/>
    <property type="molecule type" value="Genomic_DNA"/>
</dbReference>
<dbReference type="PANTHER" id="PTHR21661:SF35">
    <property type="entry name" value="EPOXIDE HYDROLASE"/>
    <property type="match status" value="1"/>
</dbReference>
<dbReference type="GO" id="GO:0016787">
    <property type="term" value="F:hydrolase activity"/>
    <property type="evidence" value="ECO:0007669"/>
    <property type="project" value="UniProtKB-KW"/>
</dbReference>
<dbReference type="PANTHER" id="PTHR21661">
    <property type="entry name" value="EPOXIDE HYDROLASE 1-RELATED"/>
    <property type="match status" value="1"/>
</dbReference>
<reference evidence="5 6" key="1">
    <citation type="submission" date="2021-07" db="EMBL/GenBank/DDBJ databases">
        <title>Flavobacterium sp. nov. isolated from sediment on the Taihu Lake.</title>
        <authorList>
            <person name="Qu J.-H."/>
        </authorList>
    </citation>
    <scope>NUCLEOTIDE SEQUENCE [LARGE SCALE GENOMIC DNA]</scope>
    <source>
        <strain evidence="5 6">NAS39</strain>
    </source>
</reference>
<keyword evidence="2" id="KW-0058">Aromatic hydrocarbons catabolism</keyword>
<protein>
    <submittedName>
        <fullName evidence="5">Epoxide hydrolase</fullName>
    </submittedName>
</protein>
<evidence type="ECO:0000256" key="1">
    <source>
        <dbReference type="ARBA" id="ARBA00010088"/>
    </source>
</evidence>
<comment type="caution">
    <text evidence="5">The sequence shown here is derived from an EMBL/GenBank/DDBJ whole genome shotgun (WGS) entry which is preliminary data.</text>
</comment>
<organism evidence="5 6">
    <name type="scientific">Flavobacterium taihuense</name>
    <dbReference type="NCBI Taxonomy" id="2857508"/>
    <lineage>
        <taxon>Bacteria</taxon>
        <taxon>Pseudomonadati</taxon>
        <taxon>Bacteroidota</taxon>
        <taxon>Flavobacteriia</taxon>
        <taxon>Flavobacteriales</taxon>
        <taxon>Flavobacteriaceae</taxon>
        <taxon>Flavobacterium</taxon>
    </lineage>
</organism>
<evidence type="ECO:0000256" key="2">
    <source>
        <dbReference type="ARBA" id="ARBA00022797"/>
    </source>
</evidence>
<dbReference type="InterPro" id="IPR016292">
    <property type="entry name" value="Epoxide_hydrolase"/>
</dbReference>
<evidence type="ECO:0000313" key="5">
    <source>
        <dbReference type="EMBL" id="MBW4361612.1"/>
    </source>
</evidence>
<evidence type="ECO:0000313" key="6">
    <source>
        <dbReference type="Proteomes" id="UP000812031"/>
    </source>
</evidence>
<feature type="domain" description="Epoxide hydrolase N-terminal" evidence="4">
    <location>
        <begin position="41"/>
        <end position="146"/>
    </location>
</feature>
<accession>A0ABS6XZ11</accession>
<name>A0ABS6XZ11_9FLAO</name>